<keyword evidence="10" id="KW-0675">Receptor</keyword>
<dbReference type="PANTHER" id="PTHR48063:SF97">
    <property type="entry name" value="DISEASE RESISTANCE FAMILY PROTEIN _ LRR FAMILY PROTEIN"/>
    <property type="match status" value="1"/>
</dbReference>
<keyword evidence="6 12" id="KW-0732">Signal</keyword>
<keyword evidence="15" id="KW-1185">Reference proteome</keyword>
<dbReference type="Pfam" id="PF00560">
    <property type="entry name" value="LRR_1"/>
    <property type="match status" value="15"/>
</dbReference>
<evidence type="ECO:0000256" key="12">
    <source>
        <dbReference type="SAM" id="SignalP"/>
    </source>
</evidence>
<evidence type="ECO:0000256" key="4">
    <source>
        <dbReference type="ARBA" id="ARBA00022614"/>
    </source>
</evidence>
<evidence type="ECO:0000256" key="11">
    <source>
        <dbReference type="ARBA" id="ARBA00023180"/>
    </source>
</evidence>
<evidence type="ECO:0000256" key="10">
    <source>
        <dbReference type="ARBA" id="ARBA00023170"/>
    </source>
</evidence>
<comment type="similarity">
    <text evidence="2">Belongs to the RLP family.</text>
</comment>
<feature type="chain" id="PRO_5035425184" description="Leucine-rich repeat-containing N-terminal plant-type domain-containing protein" evidence="12">
    <location>
        <begin position="22"/>
        <end position="924"/>
    </location>
</feature>
<dbReference type="Pfam" id="PF08263">
    <property type="entry name" value="LRRNT_2"/>
    <property type="match status" value="1"/>
</dbReference>
<dbReference type="InterPro" id="IPR003591">
    <property type="entry name" value="Leu-rich_rpt_typical-subtyp"/>
</dbReference>
<gene>
    <name evidence="14" type="ORF">FNV43_RR06164</name>
</gene>
<evidence type="ECO:0000259" key="13">
    <source>
        <dbReference type="Pfam" id="PF08263"/>
    </source>
</evidence>
<dbReference type="Gene3D" id="3.80.10.10">
    <property type="entry name" value="Ribonuclease Inhibitor"/>
    <property type="match status" value="4"/>
</dbReference>
<dbReference type="PRINTS" id="PR00019">
    <property type="entry name" value="LEURICHRPT"/>
</dbReference>
<organism evidence="14 15">
    <name type="scientific">Rhamnella rubrinervis</name>
    <dbReference type="NCBI Taxonomy" id="2594499"/>
    <lineage>
        <taxon>Eukaryota</taxon>
        <taxon>Viridiplantae</taxon>
        <taxon>Streptophyta</taxon>
        <taxon>Embryophyta</taxon>
        <taxon>Tracheophyta</taxon>
        <taxon>Spermatophyta</taxon>
        <taxon>Magnoliopsida</taxon>
        <taxon>eudicotyledons</taxon>
        <taxon>Gunneridae</taxon>
        <taxon>Pentapetalae</taxon>
        <taxon>rosids</taxon>
        <taxon>fabids</taxon>
        <taxon>Rosales</taxon>
        <taxon>Rhamnaceae</taxon>
        <taxon>rhamnoid group</taxon>
        <taxon>Rhamneae</taxon>
        <taxon>Rhamnella</taxon>
    </lineage>
</organism>
<dbReference type="GO" id="GO:0005886">
    <property type="term" value="C:plasma membrane"/>
    <property type="evidence" value="ECO:0007669"/>
    <property type="project" value="UniProtKB-SubCell"/>
</dbReference>
<dbReference type="InterPro" id="IPR032675">
    <property type="entry name" value="LRR_dom_sf"/>
</dbReference>
<dbReference type="OrthoDB" id="1060944at2759"/>
<keyword evidence="8" id="KW-1133">Transmembrane helix</keyword>
<evidence type="ECO:0000256" key="9">
    <source>
        <dbReference type="ARBA" id="ARBA00023136"/>
    </source>
</evidence>
<dbReference type="SUPFAM" id="SSF52047">
    <property type="entry name" value="RNI-like"/>
    <property type="match status" value="2"/>
</dbReference>
<evidence type="ECO:0000256" key="6">
    <source>
        <dbReference type="ARBA" id="ARBA00022729"/>
    </source>
</evidence>
<comment type="subcellular location">
    <subcellularLocation>
        <location evidence="1">Cell membrane</location>
        <topology evidence="1">Single-pass type I membrane protein</topology>
    </subcellularLocation>
</comment>
<dbReference type="PANTHER" id="PTHR48063">
    <property type="entry name" value="LRR RECEPTOR-LIKE KINASE"/>
    <property type="match status" value="1"/>
</dbReference>
<evidence type="ECO:0000256" key="1">
    <source>
        <dbReference type="ARBA" id="ARBA00004251"/>
    </source>
</evidence>
<evidence type="ECO:0000313" key="14">
    <source>
        <dbReference type="EMBL" id="KAF3450084.1"/>
    </source>
</evidence>
<evidence type="ECO:0000256" key="8">
    <source>
        <dbReference type="ARBA" id="ARBA00022989"/>
    </source>
</evidence>
<sequence>MRYLTMLHFLLLFLFLAPSNLDIVKLCSCADHHGLISAISCKEMEREALMAFKKGLTDPSARLSSWVGEDCCKWEGIECSNGSGGHVAKLDLRNHFQLINGGVSDTTAYKRSCLGGKIGSSLTRLENLSYLDLSLNDFEGTQIPNFFGEMKNLSYLNLSFASFSGEIPRSLGNLSSLEYLDLYADSFSSTGTWELRAENLYWLSGLFPLKHLNLGFVKLSKVGEKWLQQVDVLPSLVELNLHFCELQGLPNSFPFVNFTSLSFLDLSDNSFNSPIPLWLFNLTSLTKLHLRWNFFNGAIPSEITNLKSLHVLDLAANLDLDGQIPRFFGNLSKLQILDLSGNEFSGEIHEFSDGFKSFPNSSLVSLILSSNNLGGLLPESLGNLENLHHLILSGNSFWGSIPASIGTLSYLRVLDLSYNKMNGTIPKGFGQLSNLVDVNLMSNSWVGVLTETHLMNLTNLEIIMITTEPTKSLHFNVPYQWVPPFKLSSIRLENCKVGPKFPMWLQAQSELTTVSLRNAGISDVIPEKWFSRLSSQVVILDLSNNQIKGKLPHQLDCPKLNSIDLSSNHFDGPLPLLSTNASQIFLHDNSFSGSVPENIGHHLPRLQMLHISWNRLNGRLPSSLCNLASLQILALRSNQFSGELPNCWNSSFTLWGVDVANNNLSGPIPTSMGFLPSLTVLMLGNNNFNGEIPSSLQNCSGLTSIDLSRNKFTGNLPSWVGRREASLFMLNINSNKFGGHIPEELCELRNLRIMDLSENNFSGVIPNCLSNLTALVNGNISSVVFERQIWTVLKGREPEYSSIVGYVNSINLSGNNLTGNIPAEITSLSTLQSLNLSRNQMSGSIPKEVGKLENLVLLDLSHNHLSGPIPVSLSSMTELTKLNLSYNELEGRIPQLGSKFKDASIFEGNPSLCGEPLPNKCIWN</sequence>
<evidence type="ECO:0000256" key="7">
    <source>
        <dbReference type="ARBA" id="ARBA00022737"/>
    </source>
</evidence>
<dbReference type="FunFam" id="3.80.10.10:FF:000649">
    <property type="entry name" value="Leucine Rich Repeat family protein"/>
    <property type="match status" value="1"/>
</dbReference>
<dbReference type="FunFam" id="3.80.10.10:FF:000920">
    <property type="entry name" value="mRNA, clone: RTFL01-33-G14"/>
    <property type="match status" value="1"/>
</dbReference>
<accession>A0A8K0HDB5</accession>
<dbReference type="SMART" id="SM00369">
    <property type="entry name" value="LRR_TYP"/>
    <property type="match status" value="11"/>
</dbReference>
<dbReference type="AlphaFoldDB" id="A0A8K0HDB5"/>
<keyword evidence="5" id="KW-0812">Transmembrane</keyword>
<feature type="domain" description="Leucine-rich repeat-containing N-terminal plant-type" evidence="13">
    <location>
        <begin position="44"/>
        <end position="80"/>
    </location>
</feature>
<evidence type="ECO:0000256" key="5">
    <source>
        <dbReference type="ARBA" id="ARBA00022692"/>
    </source>
</evidence>
<proteinExistence type="inferred from homology"/>
<dbReference type="EMBL" id="VOIH02000003">
    <property type="protein sequence ID" value="KAF3450084.1"/>
    <property type="molecule type" value="Genomic_DNA"/>
</dbReference>
<dbReference type="FunFam" id="3.80.10.10:FF:000383">
    <property type="entry name" value="Leucine-rich repeat receptor protein kinase EMS1"/>
    <property type="match status" value="1"/>
</dbReference>
<name>A0A8K0HDB5_9ROSA</name>
<keyword evidence="4" id="KW-0433">Leucine-rich repeat</keyword>
<dbReference type="Pfam" id="PF13855">
    <property type="entry name" value="LRR_8"/>
    <property type="match status" value="1"/>
</dbReference>
<dbReference type="InterPro" id="IPR013210">
    <property type="entry name" value="LRR_N_plant-typ"/>
</dbReference>
<keyword evidence="11" id="KW-0325">Glycoprotein</keyword>
<dbReference type="InterPro" id="IPR046956">
    <property type="entry name" value="RLP23-like"/>
</dbReference>
<dbReference type="SUPFAM" id="SSF52058">
    <property type="entry name" value="L domain-like"/>
    <property type="match status" value="1"/>
</dbReference>
<keyword evidence="9" id="KW-0472">Membrane</keyword>
<protein>
    <recommendedName>
        <fullName evidence="13">Leucine-rich repeat-containing N-terminal plant-type domain-containing protein</fullName>
    </recommendedName>
</protein>
<dbReference type="InterPro" id="IPR001611">
    <property type="entry name" value="Leu-rich_rpt"/>
</dbReference>
<comment type="caution">
    <text evidence="14">The sequence shown here is derived from an EMBL/GenBank/DDBJ whole genome shotgun (WGS) entry which is preliminary data.</text>
</comment>
<feature type="signal peptide" evidence="12">
    <location>
        <begin position="1"/>
        <end position="21"/>
    </location>
</feature>
<evidence type="ECO:0000313" key="15">
    <source>
        <dbReference type="Proteomes" id="UP000796880"/>
    </source>
</evidence>
<keyword evidence="3" id="KW-1003">Cell membrane</keyword>
<evidence type="ECO:0000256" key="2">
    <source>
        <dbReference type="ARBA" id="ARBA00009592"/>
    </source>
</evidence>
<evidence type="ECO:0000256" key="3">
    <source>
        <dbReference type="ARBA" id="ARBA00022475"/>
    </source>
</evidence>
<dbReference type="Proteomes" id="UP000796880">
    <property type="component" value="Unassembled WGS sequence"/>
</dbReference>
<keyword evidence="7" id="KW-0677">Repeat</keyword>
<reference evidence="14" key="1">
    <citation type="submission" date="2020-03" db="EMBL/GenBank/DDBJ databases">
        <title>A high-quality chromosome-level genome assembly of a woody plant with both climbing and erect habits, Rhamnella rubrinervis.</title>
        <authorList>
            <person name="Lu Z."/>
            <person name="Yang Y."/>
            <person name="Zhu X."/>
            <person name="Sun Y."/>
        </authorList>
    </citation>
    <scope>NUCLEOTIDE SEQUENCE</scope>
    <source>
        <strain evidence="14">BYM</strain>
        <tissue evidence="14">Leaf</tissue>
    </source>
</reference>